<feature type="chain" id="PRO_5045168581" description="X8 domain-containing protein" evidence="4">
    <location>
        <begin position="24"/>
        <end position="82"/>
    </location>
</feature>
<evidence type="ECO:0000256" key="4">
    <source>
        <dbReference type="SAM" id="SignalP"/>
    </source>
</evidence>
<evidence type="ECO:0000313" key="6">
    <source>
        <dbReference type="EMBL" id="KAK8988660.1"/>
    </source>
</evidence>
<dbReference type="InterPro" id="IPR012946">
    <property type="entry name" value="X8"/>
</dbReference>
<evidence type="ECO:0000256" key="2">
    <source>
        <dbReference type="ARBA" id="ARBA00022622"/>
    </source>
</evidence>
<proteinExistence type="predicted"/>
<feature type="domain" description="X8" evidence="5">
    <location>
        <begin position="5"/>
        <end position="82"/>
    </location>
</feature>
<name>A0ABR2PJU0_9ROSI</name>
<keyword evidence="2" id="KW-0472">Membrane</keyword>
<comment type="caution">
    <text evidence="6">The sequence shown here is derived from an EMBL/GenBank/DDBJ whole genome shotgun (WGS) entry which is preliminary data.</text>
</comment>
<dbReference type="InterPro" id="IPR044788">
    <property type="entry name" value="X8_dom_prot"/>
</dbReference>
<keyword evidence="3 4" id="KW-0732">Signal</keyword>
<evidence type="ECO:0000256" key="3">
    <source>
        <dbReference type="ARBA" id="ARBA00022729"/>
    </source>
</evidence>
<dbReference type="PANTHER" id="PTHR31044:SF52">
    <property type="entry name" value="OS01G0631500 PROTEIN"/>
    <property type="match status" value="1"/>
</dbReference>
<evidence type="ECO:0000259" key="5">
    <source>
        <dbReference type="SMART" id="SM00768"/>
    </source>
</evidence>
<evidence type="ECO:0000256" key="1">
    <source>
        <dbReference type="ARBA" id="ARBA00004609"/>
    </source>
</evidence>
<accession>A0ABR2PJU0</accession>
<dbReference type="Proteomes" id="UP001396334">
    <property type="component" value="Unassembled WGS sequence"/>
</dbReference>
<dbReference type="PANTHER" id="PTHR31044">
    <property type="entry name" value="BETA-1,3 GLUCANASE"/>
    <property type="match status" value="1"/>
</dbReference>
<gene>
    <name evidence="6" type="ORF">V6N11_030041</name>
</gene>
<feature type="signal peptide" evidence="4">
    <location>
        <begin position="1"/>
        <end position="23"/>
    </location>
</feature>
<dbReference type="EMBL" id="JBBPBN010000057">
    <property type="protein sequence ID" value="KAK8988660.1"/>
    <property type="molecule type" value="Genomic_DNA"/>
</dbReference>
<keyword evidence="2" id="KW-0449">Lipoprotein</keyword>
<dbReference type="Gene3D" id="1.20.58.1040">
    <property type="match status" value="1"/>
</dbReference>
<dbReference type="Pfam" id="PF07983">
    <property type="entry name" value="X8"/>
    <property type="match status" value="1"/>
</dbReference>
<keyword evidence="7" id="KW-1185">Reference proteome</keyword>
<comment type="subcellular location">
    <subcellularLocation>
        <location evidence="1">Cell membrane</location>
        <topology evidence="1">Lipid-anchor</topology>
        <topology evidence="1">GPI-anchor</topology>
    </subcellularLocation>
</comment>
<keyword evidence="2" id="KW-0325">Glycoprotein</keyword>
<organism evidence="6 7">
    <name type="scientific">Hibiscus sabdariffa</name>
    <name type="common">roselle</name>
    <dbReference type="NCBI Taxonomy" id="183260"/>
    <lineage>
        <taxon>Eukaryota</taxon>
        <taxon>Viridiplantae</taxon>
        <taxon>Streptophyta</taxon>
        <taxon>Embryophyta</taxon>
        <taxon>Tracheophyta</taxon>
        <taxon>Spermatophyta</taxon>
        <taxon>Magnoliopsida</taxon>
        <taxon>eudicotyledons</taxon>
        <taxon>Gunneridae</taxon>
        <taxon>Pentapetalae</taxon>
        <taxon>rosids</taxon>
        <taxon>malvids</taxon>
        <taxon>Malvales</taxon>
        <taxon>Malvaceae</taxon>
        <taxon>Malvoideae</taxon>
        <taxon>Hibiscus</taxon>
    </lineage>
</organism>
<dbReference type="SMART" id="SM00768">
    <property type="entry name" value="X8"/>
    <property type="match status" value="1"/>
</dbReference>
<evidence type="ECO:0000313" key="7">
    <source>
        <dbReference type="Proteomes" id="UP001396334"/>
    </source>
</evidence>
<sequence length="82" mass="8973">MGSRLKFVFAVSLLLHLLGQADCSAIQSGKQCLEPNNLVSHASFAFNDYYKKHEATPEACNFEGTGVQVNKDPNKSITLCII</sequence>
<protein>
    <recommendedName>
        <fullName evidence="5">X8 domain-containing protein</fullName>
    </recommendedName>
</protein>
<keyword evidence="2" id="KW-0336">GPI-anchor</keyword>
<reference evidence="6 7" key="1">
    <citation type="journal article" date="2024" name="G3 (Bethesda)">
        <title>Genome assembly of Hibiscus sabdariffa L. provides insights into metabolisms of medicinal natural products.</title>
        <authorList>
            <person name="Kim T."/>
        </authorList>
    </citation>
    <scope>NUCLEOTIDE SEQUENCE [LARGE SCALE GENOMIC DNA]</scope>
    <source>
        <strain evidence="6">TK-2024</strain>
        <tissue evidence="6">Old leaves</tissue>
    </source>
</reference>